<dbReference type="InterPro" id="IPR017946">
    <property type="entry name" value="PLC-like_Pdiesterase_TIM-brl"/>
</dbReference>
<dbReference type="GO" id="GO:0008081">
    <property type="term" value="F:phosphoric diester hydrolase activity"/>
    <property type="evidence" value="ECO:0007669"/>
    <property type="project" value="InterPro"/>
</dbReference>
<evidence type="ECO:0000313" key="2">
    <source>
        <dbReference type="Proteomes" id="UP000518752"/>
    </source>
</evidence>
<dbReference type="Gene3D" id="3.20.20.190">
    <property type="entry name" value="Phosphatidylinositol (PI) phosphodiesterase"/>
    <property type="match status" value="1"/>
</dbReference>
<accession>A0A8H5M3Z8</accession>
<protein>
    <recommendedName>
        <fullName evidence="3">PLC-like phosphodiesterase</fullName>
    </recommendedName>
</protein>
<evidence type="ECO:0000313" key="1">
    <source>
        <dbReference type="EMBL" id="KAF5379866.1"/>
    </source>
</evidence>
<dbReference type="SUPFAM" id="SSF51695">
    <property type="entry name" value="PLC-like phosphodiesterases"/>
    <property type="match status" value="1"/>
</dbReference>
<dbReference type="EMBL" id="JAACJN010000067">
    <property type="protein sequence ID" value="KAF5379866.1"/>
    <property type="molecule type" value="Genomic_DNA"/>
</dbReference>
<keyword evidence="2" id="KW-1185">Reference proteome</keyword>
<sequence length="330" mass="37164">MAFYGWMLSQCQSIETPLQVQLQNGIRVLDVRLAVVEGRLVAYHGIYPEKTPFQIILSTVFTFLTAPPSSRETIVMSVKQEDYATTPLPIFSRLVREEFITGLGGLDMLFLENRIPKLGEVRGKIVLLSRFGGNGAEWEHGLEGLGIHPMIWPDSEKDGFSWECKDVHVRVHDWCVDIAVAYAEFLSIFNNPLLMRRYAIPSFLYIPEKVSIATKFLLPPASENKNRTLSIVYTSAASFPFAAPKTVALGFGWPKIGLGVEGINSRVGKWLLDAFSQPGANVNEKTCRYRMNEPRLRGWLLADFYDLPEHSLVDLLVECNFRGCNSEEEG</sequence>
<reference evidence="1 2" key="1">
    <citation type="journal article" date="2020" name="ISME J.">
        <title>Uncovering the hidden diversity of litter-decomposition mechanisms in mushroom-forming fungi.</title>
        <authorList>
            <person name="Floudas D."/>
            <person name="Bentzer J."/>
            <person name="Ahren D."/>
            <person name="Johansson T."/>
            <person name="Persson P."/>
            <person name="Tunlid A."/>
        </authorList>
    </citation>
    <scope>NUCLEOTIDE SEQUENCE [LARGE SCALE GENOMIC DNA]</scope>
    <source>
        <strain evidence="1 2">CBS 406.79</strain>
    </source>
</reference>
<comment type="caution">
    <text evidence="1">The sequence shown here is derived from an EMBL/GenBank/DDBJ whole genome shotgun (WGS) entry which is preliminary data.</text>
</comment>
<dbReference type="Proteomes" id="UP000518752">
    <property type="component" value="Unassembled WGS sequence"/>
</dbReference>
<dbReference type="PROSITE" id="PS50007">
    <property type="entry name" value="PIPLC_X_DOMAIN"/>
    <property type="match status" value="1"/>
</dbReference>
<gene>
    <name evidence="1" type="ORF">D9757_007180</name>
</gene>
<name>A0A8H5M3Z8_9AGAR</name>
<dbReference type="GO" id="GO:0006629">
    <property type="term" value="P:lipid metabolic process"/>
    <property type="evidence" value="ECO:0007669"/>
    <property type="project" value="InterPro"/>
</dbReference>
<proteinExistence type="predicted"/>
<dbReference type="AlphaFoldDB" id="A0A8H5M3Z8"/>
<dbReference type="OrthoDB" id="1046782at2759"/>
<organism evidence="1 2">
    <name type="scientific">Collybiopsis confluens</name>
    <dbReference type="NCBI Taxonomy" id="2823264"/>
    <lineage>
        <taxon>Eukaryota</taxon>
        <taxon>Fungi</taxon>
        <taxon>Dikarya</taxon>
        <taxon>Basidiomycota</taxon>
        <taxon>Agaricomycotina</taxon>
        <taxon>Agaricomycetes</taxon>
        <taxon>Agaricomycetidae</taxon>
        <taxon>Agaricales</taxon>
        <taxon>Marasmiineae</taxon>
        <taxon>Omphalotaceae</taxon>
        <taxon>Collybiopsis</taxon>
    </lineage>
</organism>
<evidence type="ECO:0008006" key="3">
    <source>
        <dbReference type="Google" id="ProtNLM"/>
    </source>
</evidence>